<keyword evidence="3" id="KW-1185">Reference proteome</keyword>
<dbReference type="AlphaFoldDB" id="A0A1B0BMW9"/>
<reference evidence="3" key="1">
    <citation type="submission" date="2015-01" db="EMBL/GenBank/DDBJ databases">
        <authorList>
            <person name="Aksoy S."/>
            <person name="Warren W."/>
            <person name="Wilson R.K."/>
        </authorList>
    </citation>
    <scope>NUCLEOTIDE SEQUENCE [LARGE SCALE GENOMIC DNA]</scope>
    <source>
        <strain evidence="3">IAEA</strain>
    </source>
</reference>
<keyword evidence="1" id="KW-0812">Transmembrane</keyword>
<evidence type="ECO:0000313" key="2">
    <source>
        <dbReference type="EnsemblMetazoa" id="GPPI035088-PA"/>
    </source>
</evidence>
<organism evidence="2 3">
    <name type="scientific">Glossina palpalis gambiensis</name>
    <dbReference type="NCBI Taxonomy" id="67801"/>
    <lineage>
        <taxon>Eukaryota</taxon>
        <taxon>Metazoa</taxon>
        <taxon>Ecdysozoa</taxon>
        <taxon>Arthropoda</taxon>
        <taxon>Hexapoda</taxon>
        <taxon>Insecta</taxon>
        <taxon>Pterygota</taxon>
        <taxon>Neoptera</taxon>
        <taxon>Endopterygota</taxon>
        <taxon>Diptera</taxon>
        <taxon>Brachycera</taxon>
        <taxon>Muscomorpha</taxon>
        <taxon>Hippoboscoidea</taxon>
        <taxon>Glossinidae</taxon>
        <taxon>Glossina</taxon>
    </lineage>
</organism>
<evidence type="ECO:0000256" key="1">
    <source>
        <dbReference type="SAM" id="Phobius"/>
    </source>
</evidence>
<reference evidence="2" key="2">
    <citation type="submission" date="2020-05" db="UniProtKB">
        <authorList>
            <consortium name="EnsemblMetazoa"/>
        </authorList>
    </citation>
    <scope>IDENTIFICATION</scope>
    <source>
        <strain evidence="2">IAEA</strain>
    </source>
</reference>
<proteinExistence type="predicted"/>
<keyword evidence="1" id="KW-1133">Transmembrane helix</keyword>
<dbReference type="EnsemblMetazoa" id="GPPI035088-RA">
    <property type="protein sequence ID" value="GPPI035088-PA"/>
    <property type="gene ID" value="GPPI035088"/>
</dbReference>
<feature type="transmembrane region" description="Helical" evidence="1">
    <location>
        <begin position="28"/>
        <end position="47"/>
    </location>
</feature>
<protein>
    <submittedName>
        <fullName evidence="2">Uncharacterized protein</fullName>
    </submittedName>
</protein>
<dbReference type="EMBL" id="JXJN01017069">
    <property type="status" value="NOT_ANNOTATED_CDS"/>
    <property type="molecule type" value="Genomic_DNA"/>
</dbReference>
<dbReference type="VEuPathDB" id="VectorBase:GPPI035088"/>
<sequence>MILSGFGTQSPPAGTKANRFTESSNFKIYLNWLILLSIFTLMTVTITPENAIANAAIAYKEYRC</sequence>
<name>A0A1B0BMW9_9MUSC</name>
<keyword evidence="1" id="KW-0472">Membrane</keyword>
<accession>A0A1B0BMW9</accession>
<evidence type="ECO:0000313" key="3">
    <source>
        <dbReference type="Proteomes" id="UP000092460"/>
    </source>
</evidence>
<dbReference type="Proteomes" id="UP000092460">
    <property type="component" value="Unassembled WGS sequence"/>
</dbReference>